<dbReference type="SMART" id="SM00091">
    <property type="entry name" value="PAS"/>
    <property type="match status" value="1"/>
</dbReference>
<feature type="transmembrane region" description="Helical" evidence="8">
    <location>
        <begin position="531"/>
        <end position="549"/>
    </location>
</feature>
<dbReference type="InterPro" id="IPR000014">
    <property type="entry name" value="PAS"/>
</dbReference>
<dbReference type="KEGG" id="sdl:Sdel_2193"/>
<dbReference type="Proteomes" id="UP000002222">
    <property type="component" value="Chromosome"/>
</dbReference>
<dbReference type="CDD" id="cd06225">
    <property type="entry name" value="HAMP"/>
    <property type="match status" value="1"/>
</dbReference>
<dbReference type="GO" id="GO:0005524">
    <property type="term" value="F:ATP binding"/>
    <property type="evidence" value="ECO:0007669"/>
    <property type="project" value="UniProtKB-KW"/>
</dbReference>
<dbReference type="Gene3D" id="3.20.20.450">
    <property type="entry name" value="EAL domain"/>
    <property type="match status" value="1"/>
</dbReference>
<keyword evidence="15" id="KW-1185">Reference proteome</keyword>
<dbReference type="InterPro" id="IPR001610">
    <property type="entry name" value="PAC"/>
</dbReference>
<keyword evidence="2" id="KW-0597">Phosphoprotein</keyword>
<dbReference type="GO" id="GO:0000160">
    <property type="term" value="P:phosphorelay signal transduction system"/>
    <property type="evidence" value="ECO:0007669"/>
    <property type="project" value="UniProtKB-KW"/>
</dbReference>
<evidence type="ECO:0000256" key="4">
    <source>
        <dbReference type="ARBA" id="ARBA00022741"/>
    </source>
</evidence>
<dbReference type="CDD" id="cd01948">
    <property type="entry name" value="EAL"/>
    <property type="match status" value="1"/>
</dbReference>
<feature type="domain" description="GGDEF" evidence="13">
    <location>
        <begin position="800"/>
        <end position="933"/>
    </location>
</feature>
<dbReference type="PROSITE" id="PS50112">
    <property type="entry name" value="PAS"/>
    <property type="match status" value="1"/>
</dbReference>
<dbReference type="OrthoDB" id="5437527at2"/>
<evidence type="ECO:0000256" key="1">
    <source>
        <dbReference type="ARBA" id="ARBA00004370"/>
    </source>
</evidence>
<dbReference type="Pfam" id="PF00990">
    <property type="entry name" value="GGDEF"/>
    <property type="match status" value="1"/>
</dbReference>
<dbReference type="SMART" id="SM00086">
    <property type="entry name" value="PAC"/>
    <property type="match status" value="1"/>
</dbReference>
<evidence type="ECO:0000259" key="13">
    <source>
        <dbReference type="PROSITE" id="PS50887"/>
    </source>
</evidence>
<dbReference type="NCBIfam" id="TIGR00254">
    <property type="entry name" value="GGDEF"/>
    <property type="match status" value="1"/>
</dbReference>
<evidence type="ECO:0000256" key="2">
    <source>
        <dbReference type="ARBA" id="ARBA00022553"/>
    </source>
</evidence>
<dbReference type="NCBIfam" id="TIGR00229">
    <property type="entry name" value="sensory_box"/>
    <property type="match status" value="1"/>
</dbReference>
<comment type="subcellular location">
    <subcellularLocation>
        <location evidence="1">Membrane</location>
    </subcellularLocation>
</comment>
<dbReference type="CDD" id="cd00130">
    <property type="entry name" value="PAS"/>
    <property type="match status" value="1"/>
</dbReference>
<dbReference type="Pfam" id="PF13426">
    <property type="entry name" value="PAS_9"/>
    <property type="match status" value="1"/>
</dbReference>
<dbReference type="InterPro" id="IPR003660">
    <property type="entry name" value="HAMP_dom"/>
</dbReference>
<dbReference type="InterPro" id="IPR000700">
    <property type="entry name" value="PAS-assoc_C"/>
</dbReference>
<dbReference type="FunFam" id="3.30.70.270:FF:000001">
    <property type="entry name" value="Diguanylate cyclase domain protein"/>
    <property type="match status" value="1"/>
</dbReference>
<feature type="domain" description="EAL" evidence="11">
    <location>
        <begin position="942"/>
        <end position="1195"/>
    </location>
</feature>
<proteinExistence type="predicted"/>
<feature type="domain" description="PAS" evidence="9">
    <location>
        <begin position="643"/>
        <end position="701"/>
    </location>
</feature>
<evidence type="ECO:0000256" key="5">
    <source>
        <dbReference type="ARBA" id="ARBA00022777"/>
    </source>
</evidence>
<dbReference type="Pfam" id="PF00672">
    <property type="entry name" value="HAMP"/>
    <property type="match status" value="1"/>
</dbReference>
<dbReference type="eggNOG" id="COG5001">
    <property type="taxonomic scope" value="Bacteria"/>
</dbReference>
<dbReference type="InterPro" id="IPR035919">
    <property type="entry name" value="EAL_sf"/>
</dbReference>
<dbReference type="SUPFAM" id="SSF141868">
    <property type="entry name" value="EAL domain-like"/>
    <property type="match status" value="1"/>
</dbReference>
<dbReference type="PROSITE" id="PS50887">
    <property type="entry name" value="GGDEF"/>
    <property type="match status" value="1"/>
</dbReference>
<dbReference type="PANTHER" id="PTHR44757:SF2">
    <property type="entry name" value="BIOFILM ARCHITECTURE MAINTENANCE PROTEIN MBAA"/>
    <property type="match status" value="1"/>
</dbReference>
<dbReference type="SUPFAM" id="SSF103190">
    <property type="entry name" value="Sensory domain-like"/>
    <property type="match status" value="1"/>
</dbReference>
<keyword evidence="8" id="KW-0472">Membrane</keyword>
<dbReference type="Pfam" id="PF00563">
    <property type="entry name" value="EAL"/>
    <property type="match status" value="1"/>
</dbReference>
<protein>
    <submittedName>
        <fullName evidence="14">Diguanylate cyclase</fullName>
    </submittedName>
</protein>
<dbReference type="Gene3D" id="3.30.70.270">
    <property type="match status" value="1"/>
</dbReference>
<reference evidence="14 15" key="2">
    <citation type="journal article" date="2010" name="Stand. Genomic Sci.">
        <title>Complete genome sequence of Sulfurospirillum deleyianum type strain (5175).</title>
        <authorList>
            <person name="Sikorski J."/>
            <person name="Lapidus A."/>
            <person name="Copeland A."/>
            <person name="Glavina Del Rio T."/>
            <person name="Nolan M."/>
            <person name="Lucas S."/>
            <person name="Chen F."/>
            <person name="Tice H."/>
            <person name="Cheng J.F."/>
            <person name="Saunders E."/>
            <person name="Bruce D."/>
            <person name="Goodwin L."/>
            <person name="Pitluck S."/>
            <person name="Ovchinnikova G."/>
            <person name="Pati A."/>
            <person name="Ivanova N."/>
            <person name="Mavromatis K."/>
            <person name="Chen A."/>
            <person name="Palaniappan K."/>
            <person name="Chain P."/>
            <person name="Land M."/>
            <person name="Hauser L."/>
            <person name="Chang Y.J."/>
            <person name="Jeffries C.D."/>
            <person name="Brettin T."/>
            <person name="Detter J.C."/>
            <person name="Han C."/>
            <person name="Rohde M."/>
            <person name="Lang E."/>
            <person name="Spring S."/>
            <person name="Goker M."/>
            <person name="Bristow J."/>
            <person name="Eisen J.A."/>
            <person name="Markowitz V."/>
            <person name="Hugenholtz P."/>
            <person name="Kyrpides N.C."/>
            <person name="Klenk H.P."/>
        </authorList>
    </citation>
    <scope>NUCLEOTIDE SEQUENCE [LARGE SCALE GENOMIC DNA]</scope>
    <source>
        <strain evidence="15">ATCC 51133 / DSM 6946 / 5175</strain>
    </source>
</reference>
<dbReference type="GO" id="GO:0016301">
    <property type="term" value="F:kinase activity"/>
    <property type="evidence" value="ECO:0007669"/>
    <property type="project" value="UniProtKB-KW"/>
</dbReference>
<keyword evidence="7" id="KW-0902">Two-component regulatory system</keyword>
<feature type="transmembrane region" description="Helical" evidence="8">
    <location>
        <begin position="12"/>
        <end position="37"/>
    </location>
</feature>
<dbReference type="HOGENOM" id="CLU_271256_0_0_7"/>
<dbReference type="SMART" id="SM00304">
    <property type="entry name" value="HAMP"/>
    <property type="match status" value="1"/>
</dbReference>
<dbReference type="PROSITE" id="PS50885">
    <property type="entry name" value="HAMP"/>
    <property type="match status" value="1"/>
</dbReference>
<dbReference type="PANTHER" id="PTHR44757">
    <property type="entry name" value="DIGUANYLATE CYCLASE DGCP"/>
    <property type="match status" value="1"/>
</dbReference>
<dbReference type="InterPro" id="IPR052155">
    <property type="entry name" value="Biofilm_reg_signaling"/>
</dbReference>
<dbReference type="SMART" id="SM00052">
    <property type="entry name" value="EAL"/>
    <property type="match status" value="1"/>
</dbReference>
<dbReference type="SUPFAM" id="SSF158472">
    <property type="entry name" value="HAMP domain-like"/>
    <property type="match status" value="1"/>
</dbReference>
<dbReference type="PROSITE" id="PS50113">
    <property type="entry name" value="PAC"/>
    <property type="match status" value="1"/>
</dbReference>
<dbReference type="SMART" id="SM00267">
    <property type="entry name" value="GGDEF"/>
    <property type="match status" value="1"/>
</dbReference>
<sequence length="1196" mass="136798">MMKAFKDLNIKTKLIIIFVFIKVIPVILISMIALFGINELYTFLNTNTLAIKKTAQEVVTSTATIAVEDSILALDKKSQNSLEILSTQIAQAVANFLYERDHDLLFLSQSKPNPEMYQTFLETKKRYIMDVDTQKYVYDEHEKKWVYQTQNELETYFNEAKLPDNKREFQRIDPKPFQSKAIPLYKEITFLDLKGNEQIKISSLSPNKVNVAQKSNTYLKAENYFKHLSSLKKNEIYVSEVIGKYIPSRIIGTFSPETAQKAGIAFEPENHAYAGKENPKGKRFEGIIRFVTPVYEGDKKIGYLSLALDHRHIMEFTDTVDPLAYSKTDIPDAGEGNYAFMWDYKGRNISHARDYFIVGFDEKSGEYATPWLSQDLTNAFNESNVSNIHTFLKSYPLFHEQSLEKKPNLEQIKKGELGLDCRYLNFAPQCQGWMQLTENSDLGSFIIFWSNVWKLTTAATIPYYTGQYGSTPRGFGFVTIGANVDEFHKAANATKENLEGIVQNKLGEIDTMMTQAEEETSKHVKSVMDELTYSTLLLIFFMILIAMWLSNHLRKRLDALLKGSNEFAKNNLTYHINVESNDEIGILANAFNQMAHSLKGYMDTVMTLNASLEKKVQERTSELLLLNQTIQEQLDIKKEQEEKLEIFAKIFSNTIEGIAITNLEGIVLQINDAFSAMTHYAPHEVLGQDIRLLRSYKHPDSLYKEIWDTVFSNTAWQGELWNKRKDGTLYPALLIIHPILNREGHISYIVFIQHDISVLKHNEEKLHQQAYYDPLTKLANRTLAYDRLQHAITNAKSRRRLVSVLFLDLDKFKNINDTLGHDIGDLLLIEVAKRIQALCSQSDTVCRLGGDEFLVILEDITHYETAISVAKGIIAALSQPFYLEGRTISTSTSIGITYYPNDGDTMKTLLKNADIAMYRSKTNGRGSYEIFTTALSDFIKESVKLEERLKKAVEKHEFFMHYQPIYDLQKKEIIGLEALMRWNYKGVTYFPDTFLSVMEETKMIAEASSNLFISVFHFIKKLNEALGRELFVSINISPVQFSVAPFQESLIHALEASTLRAQLVCLEVTESLFLENIEEVSQKLAALKTYGFCIALDDFGSGYSSLQYLKVLPLNKLKLDRIFVQDLPDSQSDIAITQSVLALGKNFNVNVIVEGVETEEQCKFLEQIGCRYIQGYLISKPMPEENVLEFLREKEH</sequence>
<evidence type="ECO:0000259" key="12">
    <source>
        <dbReference type="PROSITE" id="PS50885"/>
    </source>
</evidence>
<dbReference type="InterPro" id="IPR043128">
    <property type="entry name" value="Rev_trsase/Diguanyl_cyclase"/>
</dbReference>
<feature type="domain" description="PAC" evidence="10">
    <location>
        <begin position="716"/>
        <end position="768"/>
    </location>
</feature>
<dbReference type="AlphaFoldDB" id="D1B535"/>
<dbReference type="PROSITE" id="PS50883">
    <property type="entry name" value="EAL"/>
    <property type="match status" value="1"/>
</dbReference>
<keyword evidence="8" id="KW-1133">Transmembrane helix</keyword>
<dbReference type="InterPro" id="IPR029787">
    <property type="entry name" value="Nucleotide_cyclase"/>
</dbReference>
<organism evidence="14 15">
    <name type="scientific">Sulfurospirillum deleyianum (strain ATCC 51133 / DSM 6946 / 5175)</name>
    <dbReference type="NCBI Taxonomy" id="525898"/>
    <lineage>
        <taxon>Bacteria</taxon>
        <taxon>Pseudomonadati</taxon>
        <taxon>Campylobacterota</taxon>
        <taxon>Epsilonproteobacteria</taxon>
        <taxon>Campylobacterales</taxon>
        <taxon>Sulfurospirillaceae</taxon>
        <taxon>Sulfurospirillum</taxon>
    </lineage>
</organism>
<keyword evidence="3" id="KW-0808">Transferase</keyword>
<dbReference type="Gene3D" id="3.30.450.20">
    <property type="entry name" value="PAS domain"/>
    <property type="match status" value="2"/>
</dbReference>
<dbReference type="EMBL" id="CP001816">
    <property type="protein sequence ID" value="ACZ13205.1"/>
    <property type="molecule type" value="Genomic_DNA"/>
</dbReference>
<dbReference type="InterPro" id="IPR000160">
    <property type="entry name" value="GGDEF_dom"/>
</dbReference>
<keyword evidence="8" id="KW-0812">Transmembrane</keyword>
<dbReference type="RefSeq" id="WP_012857950.1">
    <property type="nucleotide sequence ID" value="NC_013512.1"/>
</dbReference>
<evidence type="ECO:0000259" key="9">
    <source>
        <dbReference type="PROSITE" id="PS50112"/>
    </source>
</evidence>
<dbReference type="eggNOG" id="COG2972">
    <property type="taxonomic scope" value="Bacteria"/>
</dbReference>
<dbReference type="STRING" id="525898.Sdel_2193"/>
<evidence type="ECO:0000259" key="11">
    <source>
        <dbReference type="PROSITE" id="PS50883"/>
    </source>
</evidence>
<evidence type="ECO:0000256" key="3">
    <source>
        <dbReference type="ARBA" id="ARBA00022679"/>
    </source>
</evidence>
<evidence type="ECO:0000313" key="14">
    <source>
        <dbReference type="EMBL" id="ACZ13205.1"/>
    </source>
</evidence>
<evidence type="ECO:0000259" key="10">
    <source>
        <dbReference type="PROSITE" id="PS50113"/>
    </source>
</evidence>
<evidence type="ECO:0000256" key="7">
    <source>
        <dbReference type="ARBA" id="ARBA00023012"/>
    </source>
</evidence>
<dbReference type="InterPro" id="IPR035965">
    <property type="entry name" value="PAS-like_dom_sf"/>
</dbReference>
<dbReference type="InterPro" id="IPR029151">
    <property type="entry name" value="Sensor-like_sf"/>
</dbReference>
<keyword evidence="4" id="KW-0547">Nucleotide-binding</keyword>
<name>D1B535_SULD5</name>
<feature type="domain" description="HAMP" evidence="12">
    <location>
        <begin position="551"/>
        <end position="603"/>
    </location>
</feature>
<reference evidence="15" key="1">
    <citation type="submission" date="2009-11" db="EMBL/GenBank/DDBJ databases">
        <title>The complete genome of Sulfurospirillum deleyianum DSM 6946.</title>
        <authorList>
            <consortium name="US DOE Joint Genome Institute (JGI-PGF)"/>
            <person name="Lucas S."/>
            <person name="Copeland A."/>
            <person name="Lapidus A."/>
            <person name="Glavina del Rio T."/>
            <person name="Dalin E."/>
            <person name="Tice H."/>
            <person name="Bruce D."/>
            <person name="Goodwin L."/>
            <person name="Pitluck S."/>
            <person name="Kyrpides N."/>
            <person name="Mavromatis K."/>
            <person name="Ivanova N."/>
            <person name="Ovchinnikova G."/>
            <person name="Munk A.C."/>
            <person name="Lu M."/>
            <person name="Brettin T."/>
            <person name="Detter J.C."/>
            <person name="Han C."/>
            <person name="Tapia R."/>
            <person name="Larimer F."/>
            <person name="Land M."/>
            <person name="Hauser L."/>
            <person name="Markowitz V."/>
            <person name="Cheng J.F."/>
            <person name="Hugenholtz P."/>
            <person name="Woyke T."/>
            <person name="Wu D."/>
            <person name="Aumann P."/>
            <person name="Schneider S."/>
            <person name="Lang E."/>
            <person name="Spring S."/>
            <person name="Klenk H.P."/>
            <person name="Eisen J.A."/>
        </authorList>
    </citation>
    <scope>NUCLEOTIDE SEQUENCE [LARGE SCALE GENOMIC DNA]</scope>
    <source>
        <strain evidence="15">ATCC 51133 / DSM 6946 / 5175</strain>
    </source>
</reference>
<evidence type="ECO:0000256" key="6">
    <source>
        <dbReference type="ARBA" id="ARBA00022840"/>
    </source>
</evidence>
<dbReference type="SUPFAM" id="SSF55073">
    <property type="entry name" value="Nucleotide cyclase"/>
    <property type="match status" value="1"/>
</dbReference>
<keyword evidence="5" id="KW-0418">Kinase</keyword>
<gene>
    <name evidence="14" type="ordered locus">Sdel_2193</name>
</gene>
<keyword evidence="6" id="KW-0067">ATP-binding</keyword>
<dbReference type="CDD" id="cd01949">
    <property type="entry name" value="GGDEF"/>
    <property type="match status" value="1"/>
</dbReference>
<evidence type="ECO:0000313" key="15">
    <source>
        <dbReference type="Proteomes" id="UP000002222"/>
    </source>
</evidence>
<accession>D1B535</accession>
<dbReference type="SUPFAM" id="SSF55785">
    <property type="entry name" value="PYP-like sensor domain (PAS domain)"/>
    <property type="match status" value="1"/>
</dbReference>
<evidence type="ECO:0000256" key="8">
    <source>
        <dbReference type="SAM" id="Phobius"/>
    </source>
</evidence>
<dbReference type="GO" id="GO:0016020">
    <property type="term" value="C:membrane"/>
    <property type="evidence" value="ECO:0007669"/>
    <property type="project" value="UniProtKB-SubCell"/>
</dbReference>
<dbReference type="InterPro" id="IPR001633">
    <property type="entry name" value="EAL_dom"/>
</dbReference>
<dbReference type="Gene3D" id="6.10.340.10">
    <property type="match status" value="1"/>
</dbReference>